<accession>D9SSP9</accession>
<protein>
    <submittedName>
        <fullName evidence="2">ANTAR domain protein</fullName>
    </submittedName>
</protein>
<name>D9SSP9_CLOC7</name>
<dbReference type="SMART" id="SM01012">
    <property type="entry name" value="ANTAR"/>
    <property type="match status" value="1"/>
</dbReference>
<dbReference type="EMBL" id="CP002160">
    <property type="protein sequence ID" value="ADL52561.1"/>
    <property type="molecule type" value="Genomic_DNA"/>
</dbReference>
<evidence type="ECO:0000313" key="3">
    <source>
        <dbReference type="Proteomes" id="UP000002730"/>
    </source>
</evidence>
<dbReference type="eggNOG" id="COG3707">
    <property type="taxonomic scope" value="Bacteria"/>
</dbReference>
<dbReference type="GO" id="GO:0003723">
    <property type="term" value="F:RNA binding"/>
    <property type="evidence" value="ECO:0007669"/>
    <property type="project" value="InterPro"/>
</dbReference>
<dbReference type="InterPro" id="IPR005561">
    <property type="entry name" value="ANTAR"/>
</dbReference>
<evidence type="ECO:0000259" key="1">
    <source>
        <dbReference type="PROSITE" id="PS50921"/>
    </source>
</evidence>
<dbReference type="RefSeq" id="WP_010075653.1">
    <property type="nucleotide sequence ID" value="NC_014393.1"/>
</dbReference>
<organism evidence="2 3">
    <name type="scientific">Clostridium cellulovorans (strain ATCC 35296 / DSM 3052 / OCM 3 / 743B)</name>
    <dbReference type="NCBI Taxonomy" id="573061"/>
    <lineage>
        <taxon>Bacteria</taxon>
        <taxon>Bacillati</taxon>
        <taxon>Bacillota</taxon>
        <taxon>Clostridia</taxon>
        <taxon>Eubacteriales</taxon>
        <taxon>Clostridiaceae</taxon>
        <taxon>Clostridium</taxon>
    </lineage>
</organism>
<dbReference type="Proteomes" id="UP000002730">
    <property type="component" value="Chromosome"/>
</dbReference>
<gene>
    <name evidence="2" type="ordered locus">Clocel_2866</name>
</gene>
<dbReference type="AlphaFoldDB" id="D9SSP9"/>
<dbReference type="SUPFAM" id="SSF52172">
    <property type="entry name" value="CheY-like"/>
    <property type="match status" value="1"/>
</dbReference>
<dbReference type="InterPro" id="IPR011006">
    <property type="entry name" value="CheY-like_superfamily"/>
</dbReference>
<dbReference type="KEGG" id="ccb:Clocel_2866"/>
<evidence type="ECO:0000313" key="2">
    <source>
        <dbReference type="EMBL" id="ADL52561.1"/>
    </source>
</evidence>
<dbReference type="HOGENOM" id="CLU_000445_65_3_9"/>
<dbReference type="STRING" id="573061.Clocel_2866"/>
<sequence length="182" mass="20684">MKRIIIAFPREQNCNGVVSIFKKIGINDIQICDSGIKVLELVEGSTKGLIICSYRLKDMFSSKLINQIPEGYSMLMLVANPSLCESIDSRISVLTLPINKGNFLATINMLLNKNKFKKSLSTEENLIIQKAKDLLIKERNFTEQQAHRYLQVNSMNNGRKMIETSKRILEGSDNNEEIRNCN</sequence>
<dbReference type="Pfam" id="PF03861">
    <property type="entry name" value="ANTAR"/>
    <property type="match status" value="1"/>
</dbReference>
<feature type="domain" description="ANTAR" evidence="1">
    <location>
        <begin position="108"/>
        <end position="169"/>
    </location>
</feature>
<dbReference type="OrthoDB" id="9808843at2"/>
<proteinExistence type="predicted"/>
<reference evidence="2 3" key="1">
    <citation type="submission" date="2010-08" db="EMBL/GenBank/DDBJ databases">
        <title>Complete sequence of Clostridium cellulovorans 743B.</title>
        <authorList>
            <consortium name="US DOE Joint Genome Institute"/>
            <person name="Lucas S."/>
            <person name="Copeland A."/>
            <person name="Lapidus A."/>
            <person name="Cheng J.-F."/>
            <person name="Bruce D."/>
            <person name="Goodwin L."/>
            <person name="Pitluck S."/>
            <person name="Chertkov O."/>
            <person name="Detter J.C."/>
            <person name="Han C."/>
            <person name="Tapia R."/>
            <person name="Land M."/>
            <person name="Hauser L."/>
            <person name="Chang Y.-J."/>
            <person name="Jeffries C."/>
            <person name="Kyrpides N."/>
            <person name="Ivanova N."/>
            <person name="Mikhailova N."/>
            <person name="Hemme C.L."/>
            <person name="Woyke T."/>
        </authorList>
    </citation>
    <scope>NUCLEOTIDE SEQUENCE [LARGE SCALE GENOMIC DNA]</scope>
    <source>
        <strain evidence="3">ATCC 35296 / DSM 3052 / OCM 3 / 743B</strain>
    </source>
</reference>
<dbReference type="Gene3D" id="1.10.10.10">
    <property type="entry name" value="Winged helix-like DNA-binding domain superfamily/Winged helix DNA-binding domain"/>
    <property type="match status" value="1"/>
</dbReference>
<dbReference type="InterPro" id="IPR036388">
    <property type="entry name" value="WH-like_DNA-bd_sf"/>
</dbReference>
<dbReference type="PROSITE" id="PS50921">
    <property type="entry name" value="ANTAR"/>
    <property type="match status" value="1"/>
</dbReference>
<keyword evidence="3" id="KW-1185">Reference proteome</keyword>